<dbReference type="Pfam" id="PF13347">
    <property type="entry name" value="MFS_2"/>
    <property type="match status" value="1"/>
</dbReference>
<sequence length="470" mass="52255">MKVQTLSNSTMAGYASAEVGITAVETMAQIYLLDFYVSTVGLKPSLFGLAMLIAILWDAISDPIMGYISDRTSFANGRRRPYILIGGFLLGLGVYFLFTPPELETQISKFLYLVVAYFFTNTFMTMIAVPHISLGGEIGYTPGERNKIFGWRLFFANLGLLSGLLLPAIWVSLGKDGFASRSLSSGSIWVLLCFVSYSSYIFTKGRDFPYQRSETKPNSFGDNVLSFLQSARFILKNRYFLPLLLAFIVATAARTLNSSLGLLYYKERLLLEDSQVVIRILLPFVFFLTISIPLWVYLAKRFGKKRPAFWGSFLLGVMTIILYPILPQGSYEAPLVAAFLGGIFAGSILLFDSLVADVVDYDELLTGEKREGAYFGFWKMATKIIRAIGFAFLGFLLEAIGYQAGAQTQDSELGWRLTIIFGPVVGSLFVLASLIFTRLELTSEVHAKIQELLSRKKNIQKRRSSGVSAG</sequence>
<dbReference type="GO" id="GO:0005886">
    <property type="term" value="C:plasma membrane"/>
    <property type="evidence" value="ECO:0007669"/>
    <property type="project" value="UniProtKB-SubCell"/>
</dbReference>
<protein>
    <submittedName>
        <fullName evidence="10">MFS transporter</fullName>
    </submittedName>
</protein>
<feature type="transmembrane region" description="Helical" evidence="8">
    <location>
        <begin position="380"/>
        <end position="401"/>
    </location>
</feature>
<evidence type="ECO:0000256" key="4">
    <source>
        <dbReference type="ARBA" id="ARBA00022475"/>
    </source>
</evidence>
<feature type="transmembrane region" description="Helical" evidence="8">
    <location>
        <begin position="81"/>
        <end position="98"/>
    </location>
</feature>
<dbReference type="AlphaFoldDB" id="A0A2M9XAS5"/>
<comment type="caution">
    <text evidence="10">The sequence shown here is derived from an EMBL/GenBank/DDBJ whole genome shotgun (WGS) entry which is preliminary data.</text>
</comment>
<evidence type="ECO:0000256" key="6">
    <source>
        <dbReference type="ARBA" id="ARBA00022989"/>
    </source>
</evidence>
<dbReference type="GO" id="GO:0015293">
    <property type="term" value="F:symporter activity"/>
    <property type="evidence" value="ECO:0007669"/>
    <property type="project" value="InterPro"/>
</dbReference>
<reference evidence="10 11" key="1">
    <citation type="submission" date="2017-07" db="EMBL/GenBank/DDBJ databases">
        <title>Leptospira spp. isolated from tropical soils.</title>
        <authorList>
            <person name="Thibeaux R."/>
            <person name="Iraola G."/>
            <person name="Ferres I."/>
            <person name="Bierque E."/>
            <person name="Girault D."/>
            <person name="Soupe-Gilbert M.-E."/>
            <person name="Picardeau M."/>
            <person name="Goarant C."/>
        </authorList>
    </citation>
    <scope>NUCLEOTIDE SEQUENCE [LARGE SCALE GENOMIC DNA]</scope>
    <source>
        <strain evidence="10 11">MCA1-C-A1</strain>
    </source>
</reference>
<dbReference type="InterPro" id="IPR039672">
    <property type="entry name" value="MFS_2"/>
</dbReference>
<keyword evidence="3" id="KW-0813">Transport</keyword>
<dbReference type="EMBL" id="NPDN01000007">
    <property type="protein sequence ID" value="PJZ24788.1"/>
    <property type="molecule type" value="Genomic_DNA"/>
</dbReference>
<gene>
    <name evidence="10" type="ORF">CH357_14485</name>
</gene>
<dbReference type="GO" id="GO:0008643">
    <property type="term" value="P:carbohydrate transport"/>
    <property type="evidence" value="ECO:0007669"/>
    <property type="project" value="InterPro"/>
</dbReference>
<feature type="transmembrane region" description="Helical" evidence="8">
    <location>
        <begin position="12"/>
        <end position="32"/>
    </location>
</feature>
<evidence type="ECO:0000256" key="5">
    <source>
        <dbReference type="ARBA" id="ARBA00022692"/>
    </source>
</evidence>
<evidence type="ECO:0000313" key="10">
    <source>
        <dbReference type="EMBL" id="PJZ24788.1"/>
    </source>
</evidence>
<dbReference type="PANTHER" id="PTHR11328:SF24">
    <property type="entry name" value="MAJOR FACILITATOR SUPERFAMILY (MFS) PROFILE DOMAIN-CONTAINING PROTEIN"/>
    <property type="match status" value="1"/>
</dbReference>
<proteinExistence type="inferred from homology"/>
<dbReference type="RefSeq" id="WP_100707482.1">
    <property type="nucleotide sequence ID" value="NZ_NPDL01000006.1"/>
</dbReference>
<comment type="similarity">
    <text evidence="2">Belongs to the sodium:galactoside symporter (TC 2.A.2) family.</text>
</comment>
<feature type="transmembrane region" description="Helical" evidence="8">
    <location>
        <begin position="276"/>
        <end position="296"/>
    </location>
</feature>
<accession>A0A2M9XAS5</accession>
<keyword evidence="4" id="KW-1003">Cell membrane</keyword>
<dbReference type="OrthoDB" id="9764596at2"/>
<dbReference type="SUPFAM" id="SSF103473">
    <property type="entry name" value="MFS general substrate transporter"/>
    <property type="match status" value="1"/>
</dbReference>
<feature type="transmembrane region" description="Helical" evidence="8">
    <location>
        <begin position="149"/>
        <end position="171"/>
    </location>
</feature>
<evidence type="ECO:0000313" key="11">
    <source>
        <dbReference type="Proteomes" id="UP000232196"/>
    </source>
</evidence>
<keyword evidence="7 8" id="KW-0472">Membrane</keyword>
<feature type="transmembrane region" description="Helical" evidence="8">
    <location>
        <begin position="239"/>
        <end position="256"/>
    </location>
</feature>
<keyword evidence="11" id="KW-1185">Reference proteome</keyword>
<evidence type="ECO:0000259" key="9">
    <source>
        <dbReference type="PROSITE" id="PS50850"/>
    </source>
</evidence>
<dbReference type="PROSITE" id="PS50850">
    <property type="entry name" value="MFS"/>
    <property type="match status" value="1"/>
</dbReference>
<evidence type="ECO:0000256" key="2">
    <source>
        <dbReference type="ARBA" id="ARBA00009617"/>
    </source>
</evidence>
<dbReference type="Proteomes" id="UP000232196">
    <property type="component" value="Unassembled WGS sequence"/>
</dbReference>
<name>A0A2M9XAS5_9LEPT</name>
<dbReference type="InterPro" id="IPR020846">
    <property type="entry name" value="MFS_dom"/>
</dbReference>
<dbReference type="PROSITE" id="PS00872">
    <property type="entry name" value="NA_GALACTOSIDE_SYMP"/>
    <property type="match status" value="1"/>
</dbReference>
<keyword evidence="6 8" id="KW-1133">Transmembrane helix</keyword>
<dbReference type="Gene3D" id="1.20.1250.20">
    <property type="entry name" value="MFS general substrate transporter like domains"/>
    <property type="match status" value="2"/>
</dbReference>
<feature type="transmembrane region" description="Helical" evidence="8">
    <location>
        <begin position="413"/>
        <end position="436"/>
    </location>
</feature>
<evidence type="ECO:0000256" key="8">
    <source>
        <dbReference type="SAM" id="Phobius"/>
    </source>
</evidence>
<evidence type="ECO:0000256" key="3">
    <source>
        <dbReference type="ARBA" id="ARBA00022448"/>
    </source>
</evidence>
<comment type="subcellular location">
    <subcellularLocation>
        <location evidence="1">Cell membrane</location>
        <topology evidence="1">Multi-pass membrane protein</topology>
    </subcellularLocation>
</comment>
<feature type="transmembrane region" description="Helical" evidence="8">
    <location>
        <begin position="110"/>
        <end position="129"/>
    </location>
</feature>
<dbReference type="InterPro" id="IPR036259">
    <property type="entry name" value="MFS_trans_sf"/>
</dbReference>
<dbReference type="GO" id="GO:0006814">
    <property type="term" value="P:sodium ion transport"/>
    <property type="evidence" value="ECO:0007669"/>
    <property type="project" value="InterPro"/>
</dbReference>
<dbReference type="PANTHER" id="PTHR11328">
    <property type="entry name" value="MAJOR FACILITATOR SUPERFAMILY DOMAIN-CONTAINING PROTEIN"/>
    <property type="match status" value="1"/>
</dbReference>
<evidence type="ECO:0000256" key="1">
    <source>
        <dbReference type="ARBA" id="ARBA00004651"/>
    </source>
</evidence>
<feature type="transmembrane region" description="Helical" evidence="8">
    <location>
        <begin position="338"/>
        <end position="359"/>
    </location>
</feature>
<evidence type="ECO:0000256" key="7">
    <source>
        <dbReference type="ARBA" id="ARBA00023136"/>
    </source>
</evidence>
<keyword evidence="5 8" id="KW-0812">Transmembrane</keyword>
<feature type="transmembrane region" description="Helical" evidence="8">
    <location>
        <begin position="183"/>
        <end position="202"/>
    </location>
</feature>
<dbReference type="InterPro" id="IPR018043">
    <property type="entry name" value="Na/Gal_symport_CS"/>
</dbReference>
<organism evidence="10 11">
    <name type="scientific">Leptospira hartskeerlii</name>
    <dbReference type="NCBI Taxonomy" id="2023177"/>
    <lineage>
        <taxon>Bacteria</taxon>
        <taxon>Pseudomonadati</taxon>
        <taxon>Spirochaetota</taxon>
        <taxon>Spirochaetia</taxon>
        <taxon>Leptospirales</taxon>
        <taxon>Leptospiraceae</taxon>
        <taxon>Leptospira</taxon>
    </lineage>
</organism>
<feature type="domain" description="Major facilitator superfamily (MFS) profile" evidence="9">
    <location>
        <begin position="231"/>
        <end position="470"/>
    </location>
</feature>
<feature type="transmembrane region" description="Helical" evidence="8">
    <location>
        <begin position="44"/>
        <end position="60"/>
    </location>
</feature>
<feature type="transmembrane region" description="Helical" evidence="8">
    <location>
        <begin position="308"/>
        <end position="326"/>
    </location>
</feature>